<dbReference type="EMBL" id="JBHTMM010000071">
    <property type="protein sequence ID" value="MFD1311211.1"/>
    <property type="molecule type" value="Genomic_DNA"/>
</dbReference>
<gene>
    <name evidence="3" type="ORF">ACFQ5X_36035</name>
</gene>
<organism evidence="3 4">
    <name type="scientific">Streptomyces kaempferi</name>
    <dbReference type="NCBI Taxonomy" id="333725"/>
    <lineage>
        <taxon>Bacteria</taxon>
        <taxon>Bacillati</taxon>
        <taxon>Actinomycetota</taxon>
        <taxon>Actinomycetes</taxon>
        <taxon>Kitasatosporales</taxon>
        <taxon>Streptomycetaceae</taxon>
        <taxon>Streptomyces</taxon>
    </lineage>
</organism>
<dbReference type="Gene3D" id="2.80.10.50">
    <property type="match status" value="2"/>
</dbReference>
<dbReference type="PROSITE" id="PS50231">
    <property type="entry name" value="RICIN_B_LECTIN"/>
    <property type="match status" value="1"/>
</dbReference>
<evidence type="ECO:0000259" key="2">
    <source>
        <dbReference type="SMART" id="SM00458"/>
    </source>
</evidence>
<sequence>MSTAAVLAWGLSPTTANAASAYVHFKNKATGRCLDYRADYGPYATDCNGSGYQTWLINNEAFQLSAMRQNAGDRLCLVARNGAATMKPCLSSDPAALWVLAPTTVEFQLVNNVTNTCLGEGADAKHLVKLVPCSGGNSQQWEMQTT</sequence>
<proteinExistence type="predicted"/>
<dbReference type="InterPro" id="IPR035992">
    <property type="entry name" value="Ricin_B-like_lectins"/>
</dbReference>
<keyword evidence="1" id="KW-0732">Signal</keyword>
<evidence type="ECO:0000313" key="3">
    <source>
        <dbReference type="EMBL" id="MFD1311211.1"/>
    </source>
</evidence>
<dbReference type="CDD" id="cd23415">
    <property type="entry name" value="beta-trefoil_Ricin_AH"/>
    <property type="match status" value="1"/>
</dbReference>
<comment type="caution">
    <text evidence="3">The sequence shown here is derived from an EMBL/GenBank/DDBJ whole genome shotgun (WGS) entry which is preliminary data.</text>
</comment>
<dbReference type="InterPro" id="IPR000772">
    <property type="entry name" value="Ricin_B_lectin"/>
</dbReference>
<dbReference type="SUPFAM" id="SSF50370">
    <property type="entry name" value="Ricin B-like lectins"/>
    <property type="match status" value="1"/>
</dbReference>
<evidence type="ECO:0000313" key="4">
    <source>
        <dbReference type="Proteomes" id="UP001597058"/>
    </source>
</evidence>
<protein>
    <submittedName>
        <fullName evidence="3">Ricin-type beta-trefoil lectin domain protein</fullName>
    </submittedName>
</protein>
<name>A0ABW3XNN5_9ACTN</name>
<reference evidence="4" key="1">
    <citation type="journal article" date="2019" name="Int. J. Syst. Evol. Microbiol.">
        <title>The Global Catalogue of Microorganisms (GCM) 10K type strain sequencing project: providing services to taxonomists for standard genome sequencing and annotation.</title>
        <authorList>
            <consortium name="The Broad Institute Genomics Platform"/>
            <consortium name="The Broad Institute Genome Sequencing Center for Infectious Disease"/>
            <person name="Wu L."/>
            <person name="Ma J."/>
        </authorList>
    </citation>
    <scope>NUCLEOTIDE SEQUENCE [LARGE SCALE GENOMIC DNA]</scope>
    <source>
        <strain evidence="4">CGMCC 4.7020</strain>
    </source>
</reference>
<dbReference type="SMART" id="SM00458">
    <property type="entry name" value="RICIN"/>
    <property type="match status" value="1"/>
</dbReference>
<feature type="signal peptide" evidence="1">
    <location>
        <begin position="1"/>
        <end position="18"/>
    </location>
</feature>
<evidence type="ECO:0000256" key="1">
    <source>
        <dbReference type="SAM" id="SignalP"/>
    </source>
</evidence>
<dbReference type="Pfam" id="PF00652">
    <property type="entry name" value="Ricin_B_lectin"/>
    <property type="match status" value="1"/>
</dbReference>
<dbReference type="Proteomes" id="UP001597058">
    <property type="component" value="Unassembled WGS sequence"/>
</dbReference>
<keyword evidence="4" id="KW-1185">Reference proteome</keyword>
<feature type="chain" id="PRO_5046322427" evidence="1">
    <location>
        <begin position="19"/>
        <end position="146"/>
    </location>
</feature>
<accession>A0ABW3XNN5</accession>
<feature type="domain" description="Ricin B lectin" evidence="2">
    <location>
        <begin position="20"/>
        <end position="144"/>
    </location>
</feature>